<name>A0A564YWV0_HYMDI</name>
<dbReference type="EMBL" id="CABIJS010000444">
    <property type="protein sequence ID" value="VUZ51725.1"/>
    <property type="molecule type" value="Genomic_DNA"/>
</dbReference>
<keyword evidence="2" id="KW-1185">Reference proteome</keyword>
<dbReference type="AlphaFoldDB" id="A0A564YWV0"/>
<organism evidence="1 2">
    <name type="scientific">Hymenolepis diminuta</name>
    <name type="common">Rat tapeworm</name>
    <dbReference type="NCBI Taxonomy" id="6216"/>
    <lineage>
        <taxon>Eukaryota</taxon>
        <taxon>Metazoa</taxon>
        <taxon>Spiralia</taxon>
        <taxon>Lophotrochozoa</taxon>
        <taxon>Platyhelminthes</taxon>
        <taxon>Cestoda</taxon>
        <taxon>Eucestoda</taxon>
        <taxon>Cyclophyllidea</taxon>
        <taxon>Hymenolepididae</taxon>
        <taxon>Hymenolepis</taxon>
    </lineage>
</organism>
<sequence length="49" mass="5389">MACLLSPCRSGDKDGPVIKSTNGRAKCSKIIFSPNNSHMFFNLRDLNTC</sequence>
<accession>A0A564YWV0</accession>
<evidence type="ECO:0000313" key="2">
    <source>
        <dbReference type="Proteomes" id="UP000321570"/>
    </source>
</evidence>
<proteinExistence type="predicted"/>
<dbReference type="Proteomes" id="UP000321570">
    <property type="component" value="Unassembled WGS sequence"/>
</dbReference>
<reference evidence="1 2" key="1">
    <citation type="submission" date="2019-07" db="EMBL/GenBank/DDBJ databases">
        <authorList>
            <person name="Jastrzebski P J."/>
            <person name="Paukszto L."/>
            <person name="Jastrzebski P J."/>
        </authorList>
    </citation>
    <scope>NUCLEOTIDE SEQUENCE [LARGE SCALE GENOMIC DNA]</scope>
    <source>
        <strain evidence="1 2">WMS-il1</strain>
    </source>
</reference>
<gene>
    <name evidence="1" type="ORF">WMSIL1_LOCUS10428</name>
</gene>
<evidence type="ECO:0000313" key="1">
    <source>
        <dbReference type="EMBL" id="VUZ51725.1"/>
    </source>
</evidence>
<protein>
    <submittedName>
        <fullName evidence="1">Uncharacterized protein</fullName>
    </submittedName>
</protein>